<dbReference type="GO" id="GO:0051782">
    <property type="term" value="P:negative regulation of cell division"/>
    <property type="evidence" value="ECO:0007669"/>
    <property type="project" value="TreeGrafter"/>
</dbReference>
<protein>
    <submittedName>
        <fullName evidence="5">ParA</fullName>
    </submittedName>
</protein>
<dbReference type="Gene3D" id="3.40.50.300">
    <property type="entry name" value="P-loop containing nucleotide triphosphate hydrolases"/>
    <property type="match status" value="1"/>
</dbReference>
<dbReference type="GO" id="GO:0005829">
    <property type="term" value="C:cytosol"/>
    <property type="evidence" value="ECO:0007669"/>
    <property type="project" value="TreeGrafter"/>
</dbReference>
<gene>
    <name evidence="5" type="primary">parA</name>
    <name evidence="5" type="ordered locus">HRM2_30920</name>
</gene>
<dbReference type="CDD" id="cd02038">
    <property type="entry name" value="FlhG-like"/>
    <property type="match status" value="1"/>
</dbReference>
<dbReference type="InterPro" id="IPR037257">
    <property type="entry name" value="T2SS_E_N_sf"/>
</dbReference>
<keyword evidence="2" id="KW-0067">ATP-binding</keyword>
<evidence type="ECO:0000313" key="5">
    <source>
        <dbReference type="EMBL" id="ACN16175.1"/>
    </source>
</evidence>
<dbReference type="GO" id="GO:0005524">
    <property type="term" value="F:ATP binding"/>
    <property type="evidence" value="ECO:0007669"/>
    <property type="project" value="UniProtKB-KW"/>
</dbReference>
<dbReference type="AlphaFoldDB" id="C0QKT5"/>
<feature type="compositionally biased region" description="Basic and acidic residues" evidence="3">
    <location>
        <begin position="214"/>
        <end position="224"/>
    </location>
</feature>
<dbReference type="SUPFAM" id="SSF160246">
    <property type="entry name" value="EspE N-terminal domain-like"/>
    <property type="match status" value="1"/>
</dbReference>
<dbReference type="InterPro" id="IPR033875">
    <property type="entry name" value="FlhG"/>
</dbReference>
<proteinExistence type="predicted"/>
<dbReference type="InterPro" id="IPR027417">
    <property type="entry name" value="P-loop_NTPase"/>
</dbReference>
<dbReference type="SUPFAM" id="SSF52540">
    <property type="entry name" value="P-loop containing nucleoside triphosphate hydrolases"/>
    <property type="match status" value="1"/>
</dbReference>
<dbReference type="PANTHER" id="PTHR43384:SF4">
    <property type="entry name" value="CELLULOSE BIOSYNTHESIS PROTEIN BCSQ-RELATED"/>
    <property type="match status" value="1"/>
</dbReference>
<dbReference type="EMBL" id="CP001087">
    <property type="protein sequence ID" value="ACN16175.1"/>
    <property type="molecule type" value="Genomic_DNA"/>
</dbReference>
<evidence type="ECO:0000259" key="4">
    <source>
        <dbReference type="Pfam" id="PF13614"/>
    </source>
</evidence>
<evidence type="ECO:0000256" key="1">
    <source>
        <dbReference type="ARBA" id="ARBA00022741"/>
    </source>
</evidence>
<evidence type="ECO:0000313" key="6">
    <source>
        <dbReference type="Proteomes" id="UP000000442"/>
    </source>
</evidence>
<dbReference type="GO" id="GO:0016887">
    <property type="term" value="F:ATP hydrolysis activity"/>
    <property type="evidence" value="ECO:0007669"/>
    <property type="project" value="TreeGrafter"/>
</dbReference>
<organism evidence="5 6">
    <name type="scientific">Desulforapulum autotrophicum (strain ATCC 43914 / DSM 3382 / VKM B-1955 / HRM2)</name>
    <name type="common">Desulfobacterium autotrophicum</name>
    <dbReference type="NCBI Taxonomy" id="177437"/>
    <lineage>
        <taxon>Bacteria</taxon>
        <taxon>Pseudomonadati</taxon>
        <taxon>Thermodesulfobacteriota</taxon>
        <taxon>Desulfobacteria</taxon>
        <taxon>Desulfobacterales</taxon>
        <taxon>Desulfobacteraceae</taxon>
        <taxon>Desulforapulum</taxon>
    </lineage>
</organism>
<dbReference type="KEGG" id="dat:HRM2_30920"/>
<evidence type="ECO:0000256" key="2">
    <source>
        <dbReference type="ARBA" id="ARBA00022840"/>
    </source>
</evidence>
<dbReference type="HOGENOM" id="CLU_495858_0_0_7"/>
<dbReference type="Pfam" id="PF13614">
    <property type="entry name" value="AAA_31"/>
    <property type="match status" value="1"/>
</dbReference>
<dbReference type="STRING" id="177437.HRM2_30920"/>
<feature type="region of interest" description="Disordered" evidence="3">
    <location>
        <begin position="196"/>
        <end position="224"/>
    </location>
</feature>
<keyword evidence="6" id="KW-1185">Reference proteome</keyword>
<accession>C0QKT5</accession>
<dbReference type="PANTHER" id="PTHR43384">
    <property type="entry name" value="SEPTUM SITE-DETERMINING PROTEIN MIND HOMOLOG, CHLOROPLASTIC-RELATED"/>
    <property type="match status" value="1"/>
</dbReference>
<dbReference type="InterPro" id="IPR025669">
    <property type="entry name" value="AAA_dom"/>
</dbReference>
<keyword evidence="1" id="KW-0547">Nucleotide-binding</keyword>
<evidence type="ECO:0000256" key="3">
    <source>
        <dbReference type="SAM" id="MobiDB-lite"/>
    </source>
</evidence>
<feature type="domain" description="AAA" evidence="4">
    <location>
        <begin position="227"/>
        <end position="384"/>
    </location>
</feature>
<dbReference type="GO" id="GO:0009898">
    <property type="term" value="C:cytoplasmic side of plasma membrane"/>
    <property type="evidence" value="ECO:0007669"/>
    <property type="project" value="TreeGrafter"/>
</dbReference>
<sequence>MRVLAIQQQGKARPLSNTNRLFGIILCDLNLITPLDNFLVLHANHKLATMDDILVQASMVSPRNVALARMESKKSQVPFFSVLLDQQHITEAELQKLTYDLYRIPFRRIKEFQFDPFHKGELATMVKERTALDKGIIPLVKQEKVILVGITDPLALLTLGIIREKFLHLRFKAVFIPFSRFKSLFNLLYTNTSLPGQTKPRPAAQPKTRAKTRAMTDPKTEQKTQPRIITVTSGKGGAGKTSISLNMALELAQSNQRVCLFDADLGLANINILTGINPEKDLESVLLGTHTLDEIVIKNFQGIDIIPGSSGVERMADLTRDEATHLIDSFLTLDRYDYFIFDTSAGISTQVLSFCMASHEILMVITPEPTSLTDAYALLKLLSNRQYTNPVNVVVNQVKNVKAAQNAYGQLRDTINRFLRIKLFALGIVVEDRHVPMSVISQTPFLTLFPDAAASKCIRRITQKLMARDWEGEARSLELFWRRCLNFLAENRSNRDHGKVQIPEQVSDADETRELMALIQGMETKISVLGEEIKVMKELVAKGLPAKER</sequence>
<dbReference type="eggNOG" id="COG0455">
    <property type="taxonomic scope" value="Bacteria"/>
</dbReference>
<dbReference type="Proteomes" id="UP000000442">
    <property type="component" value="Chromosome"/>
</dbReference>
<dbReference type="InterPro" id="IPR050625">
    <property type="entry name" value="ParA/MinD_ATPase"/>
</dbReference>
<reference evidence="5 6" key="1">
    <citation type="journal article" date="2009" name="Environ. Microbiol.">
        <title>Genome sequence of Desulfobacterium autotrophicum HRM2, a marine sulfate reducer oxidizing organic carbon completely to carbon dioxide.</title>
        <authorList>
            <person name="Strittmatter A.W."/>
            <person name="Liesegang H."/>
            <person name="Rabus R."/>
            <person name="Decker I."/>
            <person name="Amann J."/>
            <person name="Andres S."/>
            <person name="Henne A."/>
            <person name="Fricke W.F."/>
            <person name="Martinez-Arias R."/>
            <person name="Bartels D."/>
            <person name="Goesmann A."/>
            <person name="Krause L."/>
            <person name="Puehler A."/>
            <person name="Klenk H.P."/>
            <person name="Richter M."/>
            <person name="Schuler M."/>
            <person name="Gloeckner F.O."/>
            <person name="Meyerdierks A."/>
            <person name="Gottschalk G."/>
            <person name="Amann R."/>
        </authorList>
    </citation>
    <scope>NUCLEOTIDE SEQUENCE [LARGE SCALE GENOMIC DNA]</scope>
    <source>
        <strain evidence="6">ATCC 43914 / DSM 3382 / HRM2</strain>
    </source>
</reference>
<name>C0QKT5_DESAH</name>